<dbReference type="EMBL" id="WWCR01000003">
    <property type="protein sequence ID" value="MYM71635.1"/>
    <property type="molecule type" value="Genomic_DNA"/>
</dbReference>
<accession>A0A7X4KFS1</accession>
<sequence length="117" mass="12679">MVLTPDAISNAVRQGLRAGGIAANMNSGNVDALVSAEMMESYEPEFNSLRIVSGTILLKAPRSGAGNFERPILLCVTSFQVWRTSANSQEAARKVRDGIVQRAADFARECRPQLNNL</sequence>
<protein>
    <submittedName>
        <fullName evidence="1">Uncharacterized protein</fullName>
    </submittedName>
</protein>
<evidence type="ECO:0000313" key="2">
    <source>
        <dbReference type="Proteomes" id="UP000469734"/>
    </source>
</evidence>
<proteinExistence type="predicted"/>
<comment type="caution">
    <text evidence="1">The sequence shown here is derived from an EMBL/GenBank/DDBJ whole genome shotgun (WGS) entry which is preliminary data.</text>
</comment>
<reference evidence="1 2" key="1">
    <citation type="submission" date="2019-12" db="EMBL/GenBank/DDBJ databases">
        <title>Novel species isolated from a subtropical stream in China.</title>
        <authorList>
            <person name="Lu H."/>
        </authorList>
    </citation>
    <scope>NUCLEOTIDE SEQUENCE [LARGE SCALE GENOMIC DNA]</scope>
    <source>
        <strain evidence="1 2">FT134W</strain>
    </source>
</reference>
<dbReference type="Proteomes" id="UP000469734">
    <property type="component" value="Unassembled WGS sequence"/>
</dbReference>
<evidence type="ECO:0000313" key="1">
    <source>
        <dbReference type="EMBL" id="MYM71635.1"/>
    </source>
</evidence>
<dbReference type="AlphaFoldDB" id="A0A7X4KFS1"/>
<gene>
    <name evidence="1" type="ORF">GTP56_05420</name>
</gene>
<name>A0A7X4KFS1_9BURK</name>
<organism evidence="1 2">
    <name type="scientific">Duganella margarita</name>
    <dbReference type="NCBI Taxonomy" id="2692170"/>
    <lineage>
        <taxon>Bacteria</taxon>
        <taxon>Pseudomonadati</taxon>
        <taxon>Pseudomonadota</taxon>
        <taxon>Betaproteobacteria</taxon>
        <taxon>Burkholderiales</taxon>
        <taxon>Oxalobacteraceae</taxon>
        <taxon>Telluria group</taxon>
        <taxon>Duganella</taxon>
    </lineage>
</organism>
<dbReference type="RefSeq" id="WP_161049288.1">
    <property type="nucleotide sequence ID" value="NZ_WWCR01000003.1"/>
</dbReference>